<keyword evidence="1" id="KW-0812">Transmembrane</keyword>
<feature type="transmembrane region" description="Helical" evidence="1">
    <location>
        <begin position="12"/>
        <end position="32"/>
    </location>
</feature>
<dbReference type="EMBL" id="FQXS01000005">
    <property type="protein sequence ID" value="SHH64795.1"/>
    <property type="molecule type" value="Genomic_DNA"/>
</dbReference>
<keyword evidence="3" id="KW-1185">Reference proteome</keyword>
<protein>
    <submittedName>
        <fullName evidence="2">Uncharacterized protein</fullName>
    </submittedName>
</protein>
<keyword evidence="1" id="KW-0472">Membrane</keyword>
<keyword evidence="1" id="KW-1133">Transmembrane helix</keyword>
<sequence length="75" mass="8047">MEKTYSYISEYILSIESIAIIALGCLMVMLTAEHASGATENAMKRTSVLPVDSSEIPPIDQNTPLLLQTASFGLG</sequence>
<reference evidence="2 3" key="1">
    <citation type="submission" date="2016-11" db="EMBL/GenBank/DDBJ databases">
        <authorList>
            <person name="Jaros S."/>
            <person name="Januszkiewicz K."/>
            <person name="Wedrychowicz H."/>
        </authorList>
    </citation>
    <scope>NUCLEOTIDE SEQUENCE [LARGE SCALE GENOMIC DNA]</scope>
    <source>
        <strain evidence="2 3">DSM 9705</strain>
    </source>
</reference>
<evidence type="ECO:0000313" key="3">
    <source>
        <dbReference type="Proteomes" id="UP000184139"/>
    </source>
</evidence>
<dbReference type="Proteomes" id="UP000184139">
    <property type="component" value="Unassembled WGS sequence"/>
</dbReference>
<name>A0A1M5UPA1_9BACT</name>
<organism evidence="2 3">
    <name type="scientific">Desulfofustis glycolicus DSM 9705</name>
    <dbReference type="NCBI Taxonomy" id="1121409"/>
    <lineage>
        <taxon>Bacteria</taxon>
        <taxon>Pseudomonadati</taxon>
        <taxon>Thermodesulfobacteriota</taxon>
        <taxon>Desulfobulbia</taxon>
        <taxon>Desulfobulbales</taxon>
        <taxon>Desulfocapsaceae</taxon>
        <taxon>Desulfofustis</taxon>
    </lineage>
</organism>
<dbReference type="AlphaFoldDB" id="A0A1M5UPA1"/>
<evidence type="ECO:0000313" key="2">
    <source>
        <dbReference type="EMBL" id="SHH64795.1"/>
    </source>
</evidence>
<evidence type="ECO:0000256" key="1">
    <source>
        <dbReference type="SAM" id="Phobius"/>
    </source>
</evidence>
<gene>
    <name evidence="2" type="ORF">SAMN02745124_01291</name>
</gene>
<proteinExistence type="predicted"/>
<dbReference type="RefSeq" id="WP_084540493.1">
    <property type="nucleotide sequence ID" value="NZ_FQXS01000005.1"/>
</dbReference>
<accession>A0A1M5UPA1</accession>